<feature type="domain" description="DM2" evidence="1">
    <location>
        <begin position="2"/>
        <end position="206"/>
    </location>
</feature>
<accession>A0A8S9EXE4</accession>
<dbReference type="InterPro" id="IPR029420">
    <property type="entry name" value="MTBP_central"/>
</dbReference>
<dbReference type="InterPro" id="IPR039061">
    <property type="entry name" value="MTBP"/>
</dbReference>
<dbReference type="Proteomes" id="UP000818537">
    <property type="component" value="Unassembled WGS sequence"/>
</dbReference>
<protein>
    <submittedName>
        <fullName evidence="4">Mdm2-binding protein</fullName>
    </submittedName>
</protein>
<evidence type="ECO:0000313" key="5">
    <source>
        <dbReference type="Proteomes" id="UP000818537"/>
    </source>
</evidence>
<sequence length="874" mass="98080">TAATVYQFLKESCNSSINADVSAFPACSVAGIPGVKKWYFASHVICGYYQFCSSDWEEINFDTQKNEDCLQTSIDECLGTIQNFEEDDNSSRESLSMTDIYDEAAESLHQLADKLPAPGRAMVDVILQAVERDGPKLKDCLRAIGALKHLREWHSAQITIAANDSKGSWQKIADYLSADFVSSDNVMNIIDLKELWRGKIQIWERKPPQCPEVPFDRGRTSLQNLITASLYNQQRVVVRRPYQTRELPRNVSDPGPREAADFPVGRVRSAYRALRSPQKGIAYDNHPPFFLSRGSHNASLARKSIKETSMLLLDQISSLSGKVGALFTLPCNVSSAVIPTPAQLSTKKWKEYMARKPKVITVPEIELKGESCRYYFLLQGNGSGGCKATLIHSASQINGTAYLAAVNGKLKTKAEKTESSFCIVDFIKSLPHFYGEEIVQREKKLSRLQVFALKEYLKRKELTEQPPVISTDEFKNLLKLTRECILDLCNSSFPKTVLQKVANRTRSCTVTSGKVIHHIFLAESDLMEPNPLEWPERHVLQNMENFEKNKQKMRVSMLAHSSEQLLGYKDSQRESLTLLDAKELLKYFTPEGLPVGDLQPLQIPKRENAFLLTPELTPRKLRGLPFEKAAGCHYHGLEYCLDNRRALERDVGYAELQARLIRYETQTTCTKECCPVPVVLSPLPSPAVLSEPGSVPDGESLQSEFKTEASRLKRRSKDLVCFYPKKRLTKSESTDSLLSQASGSSESHYTVAVTRKRSERSVSLASMPLKQPGQPHKVTTKVGSASCISATESGTSKPAKESRSQKHTRMLKEVVAKTLQKHGIAEDHKCFASCSQRLFEISKFYLKDLKTSRGLLDEMKKTANNNAKQVRPFV</sequence>
<dbReference type="GO" id="GO:0034501">
    <property type="term" value="P:protein localization to kinetochore"/>
    <property type="evidence" value="ECO:0007669"/>
    <property type="project" value="TreeGrafter"/>
</dbReference>
<dbReference type="EMBL" id="VULB01005465">
    <property type="protein sequence ID" value="KAF1494737.1"/>
    <property type="molecule type" value="Genomic_DNA"/>
</dbReference>
<dbReference type="InterPro" id="IPR029421">
    <property type="entry name" value="MTBP_N"/>
</dbReference>
<feature type="non-terminal residue" evidence="4">
    <location>
        <position position="874"/>
    </location>
</feature>
<evidence type="ECO:0000259" key="1">
    <source>
        <dbReference type="Pfam" id="PF14918"/>
    </source>
</evidence>
<dbReference type="GO" id="GO:0000776">
    <property type="term" value="C:kinetochore"/>
    <property type="evidence" value="ECO:0007669"/>
    <property type="project" value="TreeGrafter"/>
</dbReference>
<dbReference type="Pfam" id="PF14919">
    <property type="entry name" value="MTBP_mid"/>
    <property type="match status" value="1"/>
</dbReference>
<dbReference type="Pfam" id="PF14920">
    <property type="entry name" value="MTBP_C"/>
    <property type="match status" value="1"/>
</dbReference>
<comment type="caution">
    <text evidence="4">The sequence shown here is derived from an EMBL/GenBank/DDBJ whole genome shotgun (WGS) entry which is preliminary data.</text>
</comment>
<dbReference type="AlphaFoldDB" id="A0A8S9EXE4"/>
<dbReference type="Pfam" id="PF14918">
    <property type="entry name" value="MTBP_N"/>
    <property type="match status" value="1"/>
</dbReference>
<feature type="domain" description="DM2" evidence="2">
    <location>
        <begin position="285"/>
        <end position="610"/>
    </location>
</feature>
<feature type="non-terminal residue" evidence="4">
    <location>
        <position position="1"/>
    </location>
</feature>
<evidence type="ECO:0000313" key="4">
    <source>
        <dbReference type="EMBL" id="KAF1494737.1"/>
    </source>
</evidence>
<dbReference type="InterPro" id="IPR029418">
    <property type="entry name" value="MTBP_C"/>
</dbReference>
<dbReference type="GO" id="GO:0031396">
    <property type="term" value="P:regulation of protein ubiquitination"/>
    <property type="evidence" value="ECO:0007669"/>
    <property type="project" value="InterPro"/>
</dbReference>
<gene>
    <name evidence="4" type="primary">MTBP</name>
    <name evidence="4" type="ORF">FQV18_0000757</name>
</gene>
<organism evidence="4 5">
    <name type="scientific">Eudyptula minor novaehollandiae</name>
    <name type="common">Australian little penguin</name>
    <dbReference type="NCBI Taxonomy" id="2052820"/>
    <lineage>
        <taxon>Eukaryota</taxon>
        <taxon>Metazoa</taxon>
        <taxon>Chordata</taxon>
        <taxon>Craniata</taxon>
        <taxon>Vertebrata</taxon>
        <taxon>Euteleostomi</taxon>
        <taxon>Archelosauria</taxon>
        <taxon>Archosauria</taxon>
        <taxon>Dinosauria</taxon>
        <taxon>Saurischia</taxon>
        <taxon>Theropoda</taxon>
        <taxon>Coelurosauria</taxon>
        <taxon>Aves</taxon>
        <taxon>Neognathae</taxon>
        <taxon>Neoaves</taxon>
        <taxon>Aequornithes</taxon>
        <taxon>Sphenisciformes</taxon>
        <taxon>Spheniscidae</taxon>
        <taxon>Eudyptula</taxon>
    </lineage>
</organism>
<feature type="domain" description="MDN2-binding protein C-terminal" evidence="3">
    <location>
        <begin position="614"/>
        <end position="870"/>
    </location>
</feature>
<dbReference type="GO" id="GO:0007089">
    <property type="term" value="P:traversing start control point of mitotic cell cycle"/>
    <property type="evidence" value="ECO:0007669"/>
    <property type="project" value="TreeGrafter"/>
</dbReference>
<name>A0A8S9EXE4_EUDMI</name>
<dbReference type="PANTHER" id="PTHR14382">
    <property type="entry name" value="MDM2-BINDING PROTEIN"/>
    <property type="match status" value="1"/>
</dbReference>
<evidence type="ECO:0000259" key="2">
    <source>
        <dbReference type="Pfam" id="PF14919"/>
    </source>
</evidence>
<proteinExistence type="predicted"/>
<dbReference type="PANTHER" id="PTHR14382:SF1">
    <property type="entry name" value="MDM2-BINDING PROTEIN"/>
    <property type="match status" value="1"/>
</dbReference>
<reference evidence="4" key="1">
    <citation type="journal article" date="2019" name="Gigascience">
        <title>High-coverage genomes to elucidate the evolution of penguins.</title>
        <authorList>
            <person name="Pan H."/>
            <person name="Cole T.L."/>
            <person name="Bi X."/>
            <person name="Fang M."/>
            <person name="Zhou C."/>
            <person name="Yang Z."/>
            <person name="Ksepka D.T."/>
            <person name="Hart T."/>
            <person name="Bouzat J.L."/>
            <person name="Argilla L.S."/>
            <person name="Bertelsen M.F."/>
            <person name="Boersma P.D."/>
            <person name="Bost C.A."/>
            <person name="Cherel Y."/>
            <person name="Dann P."/>
            <person name="Fiddaman S.R."/>
            <person name="Howard P."/>
            <person name="Labuschagne K."/>
            <person name="Mattern T."/>
            <person name="Miller G."/>
            <person name="Parker P."/>
            <person name="Phillips R.A."/>
            <person name="Quillfeldt P."/>
            <person name="Ryan P.G."/>
            <person name="Taylor H."/>
            <person name="Thompson D.R."/>
            <person name="Young M.J."/>
            <person name="Ellegaard M.R."/>
            <person name="Gilbert M.T.P."/>
            <person name="Sinding M.S."/>
            <person name="Pacheco G."/>
            <person name="Shepherd L.D."/>
            <person name="Tennyson A.J.D."/>
            <person name="Grosser S."/>
            <person name="Kay E."/>
            <person name="Nupen L.J."/>
            <person name="Ellenberg U."/>
            <person name="Houston D.M."/>
            <person name="Reeve A.H."/>
            <person name="Johnson K."/>
            <person name="Masello J.F."/>
            <person name="Stracke T."/>
            <person name="McKinlay B."/>
            <person name="Borboroglu P.G."/>
            <person name="Zhang D.X."/>
            <person name="Zhang G."/>
        </authorList>
    </citation>
    <scope>NUCLEOTIDE SEQUENCE</scope>
    <source>
        <strain evidence="4">10/9/18-1</strain>
    </source>
</reference>
<evidence type="ECO:0000259" key="3">
    <source>
        <dbReference type="Pfam" id="PF14920"/>
    </source>
</evidence>